<keyword evidence="2" id="KW-0813">Transport</keyword>
<dbReference type="GO" id="GO:0006811">
    <property type="term" value="P:monoatomic ion transport"/>
    <property type="evidence" value="ECO:0007669"/>
    <property type="project" value="UniProtKB-KW"/>
</dbReference>
<dbReference type="NCBIfam" id="TIGR00797">
    <property type="entry name" value="matE"/>
    <property type="match status" value="1"/>
</dbReference>
<evidence type="ECO:0000313" key="12">
    <source>
        <dbReference type="Proteomes" id="UP000782312"/>
    </source>
</evidence>
<evidence type="ECO:0000256" key="5">
    <source>
        <dbReference type="ARBA" id="ARBA00022692"/>
    </source>
</evidence>
<keyword evidence="4" id="KW-1003">Cell membrane</keyword>
<dbReference type="Pfam" id="PF01554">
    <property type="entry name" value="MatE"/>
    <property type="match status" value="2"/>
</dbReference>
<dbReference type="EMBL" id="JACPUR010000019">
    <property type="protein sequence ID" value="MBI3127816.1"/>
    <property type="molecule type" value="Genomic_DNA"/>
</dbReference>
<dbReference type="PIRSF" id="PIRSF006603">
    <property type="entry name" value="DinF"/>
    <property type="match status" value="1"/>
</dbReference>
<evidence type="ECO:0000256" key="4">
    <source>
        <dbReference type="ARBA" id="ARBA00022475"/>
    </source>
</evidence>
<feature type="transmembrane region" description="Helical" evidence="10">
    <location>
        <begin position="329"/>
        <end position="349"/>
    </location>
</feature>
<sequence length="469" mass="50033">MNLFPRRRRAHVRFDYTRGSLGWGLARLALPSCGEQIAWNLDAVVELYWVGRLGPEYLAAVALCFMVSFFLRAIPLGFRIAGGALVAQRIGAGDDRGAALAAGQSILLTLAYTGVFAVLGYLLSPWMIALMTTDPLVRELGTAYFRMSFVFFVFYDGIATLAHVLRGAGEPGYSLVGMVASAGVATIIMPFCVFGWGQVPGMGIAGAPFAVGIGRIVGTAIVMSFLFTGRSRLKLSLGDLRLDRPLSRRILVLGWPAAAQNLLERGSNLILVRILSLFGPVPVAAFGVTNRITNVSRMPAFGVQAALRTLVGQNLGAGQPARAVQAVRLSMWVTAFFMGTTALGLFHFAPQVVLFFGLTGEGAEVGALCLRILTVGLLFESARRVLAGAFHGAANTKPPMIVEGLVRWGVEIPIGYLAAVVLGLGAAGVWWSITGGQILAGAALFGWFFWWSAREGLRTQPAALQSPVE</sequence>
<proteinExistence type="predicted"/>
<dbReference type="GO" id="GO:0015297">
    <property type="term" value="F:antiporter activity"/>
    <property type="evidence" value="ECO:0007669"/>
    <property type="project" value="UniProtKB-KW"/>
</dbReference>
<dbReference type="PANTHER" id="PTHR43298">
    <property type="entry name" value="MULTIDRUG RESISTANCE PROTEIN NORM-RELATED"/>
    <property type="match status" value="1"/>
</dbReference>
<dbReference type="PANTHER" id="PTHR43298:SF2">
    <property type="entry name" value="FMN_FAD EXPORTER YEEO-RELATED"/>
    <property type="match status" value="1"/>
</dbReference>
<keyword evidence="6 10" id="KW-1133">Transmembrane helix</keyword>
<dbReference type="AlphaFoldDB" id="A0A932HY91"/>
<keyword evidence="7" id="KW-0406">Ion transport</keyword>
<evidence type="ECO:0000256" key="3">
    <source>
        <dbReference type="ARBA" id="ARBA00022449"/>
    </source>
</evidence>
<dbReference type="GO" id="GO:0042910">
    <property type="term" value="F:xenobiotic transmembrane transporter activity"/>
    <property type="evidence" value="ECO:0007669"/>
    <property type="project" value="InterPro"/>
</dbReference>
<feature type="transmembrane region" description="Helical" evidence="10">
    <location>
        <begin position="58"/>
        <end position="78"/>
    </location>
</feature>
<gene>
    <name evidence="11" type="ORF">HYZ11_09450</name>
</gene>
<name>A0A932HY91_UNCTE</name>
<evidence type="ECO:0000256" key="7">
    <source>
        <dbReference type="ARBA" id="ARBA00023065"/>
    </source>
</evidence>
<dbReference type="InterPro" id="IPR002528">
    <property type="entry name" value="MATE_fam"/>
</dbReference>
<dbReference type="InterPro" id="IPR048279">
    <property type="entry name" value="MdtK-like"/>
</dbReference>
<keyword evidence="5 10" id="KW-0812">Transmembrane</keyword>
<evidence type="ECO:0000256" key="9">
    <source>
        <dbReference type="ARBA" id="ARBA00031636"/>
    </source>
</evidence>
<feature type="transmembrane region" description="Helical" evidence="10">
    <location>
        <begin position="143"/>
        <end position="165"/>
    </location>
</feature>
<evidence type="ECO:0000313" key="11">
    <source>
        <dbReference type="EMBL" id="MBI3127816.1"/>
    </source>
</evidence>
<feature type="transmembrane region" description="Helical" evidence="10">
    <location>
        <begin position="202"/>
        <end position="226"/>
    </location>
</feature>
<comment type="subcellular location">
    <subcellularLocation>
        <location evidence="1">Cell membrane</location>
        <topology evidence="1">Multi-pass membrane protein</topology>
    </subcellularLocation>
</comment>
<feature type="transmembrane region" description="Helical" evidence="10">
    <location>
        <begin position="172"/>
        <end position="196"/>
    </location>
</feature>
<evidence type="ECO:0000256" key="2">
    <source>
        <dbReference type="ARBA" id="ARBA00022448"/>
    </source>
</evidence>
<comment type="caution">
    <text evidence="11">The sequence shown here is derived from an EMBL/GenBank/DDBJ whole genome shotgun (WGS) entry which is preliminary data.</text>
</comment>
<keyword evidence="8 10" id="KW-0472">Membrane</keyword>
<protein>
    <recommendedName>
        <fullName evidence="9">Multidrug-efflux transporter</fullName>
    </recommendedName>
</protein>
<dbReference type="GO" id="GO:0005886">
    <property type="term" value="C:plasma membrane"/>
    <property type="evidence" value="ECO:0007669"/>
    <property type="project" value="UniProtKB-SubCell"/>
</dbReference>
<feature type="transmembrane region" description="Helical" evidence="10">
    <location>
        <begin position="269"/>
        <end position="288"/>
    </location>
</feature>
<accession>A0A932HY91</accession>
<feature type="transmembrane region" description="Helical" evidence="10">
    <location>
        <begin position="430"/>
        <end position="450"/>
    </location>
</feature>
<feature type="transmembrane region" description="Helical" evidence="10">
    <location>
        <begin position="99"/>
        <end position="123"/>
    </location>
</feature>
<keyword evidence="3" id="KW-0050">Antiport</keyword>
<evidence type="ECO:0000256" key="1">
    <source>
        <dbReference type="ARBA" id="ARBA00004651"/>
    </source>
</evidence>
<reference evidence="11" key="1">
    <citation type="submission" date="2020-07" db="EMBL/GenBank/DDBJ databases">
        <title>Huge and variable diversity of episymbiotic CPR bacteria and DPANN archaea in groundwater ecosystems.</title>
        <authorList>
            <person name="He C.Y."/>
            <person name="Keren R."/>
            <person name="Whittaker M."/>
            <person name="Farag I.F."/>
            <person name="Doudna J."/>
            <person name="Cate J.H.D."/>
            <person name="Banfield J.F."/>
        </authorList>
    </citation>
    <scope>NUCLEOTIDE SEQUENCE</scope>
    <source>
        <strain evidence="11">NC_groundwater_763_Ag_S-0.2um_68_21</strain>
    </source>
</reference>
<evidence type="ECO:0000256" key="8">
    <source>
        <dbReference type="ARBA" id="ARBA00023136"/>
    </source>
</evidence>
<evidence type="ECO:0000256" key="6">
    <source>
        <dbReference type="ARBA" id="ARBA00022989"/>
    </source>
</evidence>
<evidence type="ECO:0000256" key="10">
    <source>
        <dbReference type="SAM" id="Phobius"/>
    </source>
</evidence>
<organism evidence="11 12">
    <name type="scientific">Tectimicrobiota bacterium</name>
    <dbReference type="NCBI Taxonomy" id="2528274"/>
    <lineage>
        <taxon>Bacteria</taxon>
        <taxon>Pseudomonadati</taxon>
        <taxon>Nitrospinota/Tectimicrobiota group</taxon>
        <taxon>Candidatus Tectimicrobiota</taxon>
    </lineage>
</organism>
<dbReference type="InterPro" id="IPR050222">
    <property type="entry name" value="MATE_MdtK"/>
</dbReference>
<dbReference type="Proteomes" id="UP000782312">
    <property type="component" value="Unassembled WGS sequence"/>
</dbReference>